<dbReference type="Proteomes" id="UP000886043">
    <property type="component" value="Unassembled WGS sequence"/>
</dbReference>
<gene>
    <name evidence="1" type="ORF">ENJ40_02205</name>
</gene>
<evidence type="ECO:0000313" key="1">
    <source>
        <dbReference type="EMBL" id="HFC97258.1"/>
    </source>
</evidence>
<dbReference type="AlphaFoldDB" id="A0A7C3GE44"/>
<sequence length="405" mass="48162">MFPRGAIVCLVVGFWAMSGLSPLWGADFYFSSRLKFQGYYDDNVAFTYYPEEDFYLVASPSFFSTYKTERFGITSRVGMEAYEYLDHTELNTVNYSCDVNSGYKWGRRLDFTLHGSAIKDTTLESELRETGIVRFRQDRHRYVISPGLTYSLNELTRLSLNFSASRTEYEWKYNVDYDEYTVSGTLERNLRNQRDTLLSQVYYTKIDSENSLVHNYGFLLGWQRLLSSTSTLRFLAGMRYTRTEYYLTYLRLVFVPYWPFLTVVPVRRKETEHNWGSLLDLSWERTAERSRYRLGVNKTLVYSSFGQSVDRWRVSASWVYHLTPRWDLSLYLFYAHTSSSGGVYKEKNTYYSLSPTLRYLLTERWSLELGYKYADFRNRVTDREYDRQQVWVRLILRFGKPPTFQ</sequence>
<dbReference type="EMBL" id="DRMH01000020">
    <property type="protein sequence ID" value="HFC97258.1"/>
    <property type="molecule type" value="Genomic_DNA"/>
</dbReference>
<organism evidence="1">
    <name type="scientific">Thermosulfurimonas dismutans</name>
    <dbReference type="NCBI Taxonomy" id="999894"/>
    <lineage>
        <taxon>Bacteria</taxon>
        <taxon>Pseudomonadati</taxon>
        <taxon>Thermodesulfobacteriota</taxon>
        <taxon>Thermodesulfobacteria</taxon>
        <taxon>Thermodesulfobacteriales</taxon>
        <taxon>Thermodesulfobacteriaceae</taxon>
        <taxon>Thermosulfurimonas</taxon>
    </lineage>
</organism>
<accession>A0A7C3GE44</accession>
<proteinExistence type="predicted"/>
<evidence type="ECO:0008006" key="2">
    <source>
        <dbReference type="Google" id="ProtNLM"/>
    </source>
</evidence>
<reference evidence="1" key="1">
    <citation type="journal article" date="2020" name="mSystems">
        <title>Genome- and Community-Level Interaction Insights into Carbon Utilization and Element Cycling Functions of Hydrothermarchaeota in Hydrothermal Sediment.</title>
        <authorList>
            <person name="Zhou Z."/>
            <person name="Liu Y."/>
            <person name="Xu W."/>
            <person name="Pan J."/>
            <person name="Luo Z.H."/>
            <person name="Li M."/>
        </authorList>
    </citation>
    <scope>NUCLEOTIDE SEQUENCE [LARGE SCALE GENOMIC DNA]</scope>
    <source>
        <strain evidence="1">HyVt-483</strain>
    </source>
</reference>
<comment type="caution">
    <text evidence="1">The sequence shown here is derived from an EMBL/GenBank/DDBJ whole genome shotgun (WGS) entry which is preliminary data.</text>
</comment>
<protein>
    <recommendedName>
        <fullName evidence="2">Outer membrane beta-barrel protein</fullName>
    </recommendedName>
</protein>
<dbReference type="SUPFAM" id="SSF56935">
    <property type="entry name" value="Porins"/>
    <property type="match status" value="1"/>
</dbReference>
<name>A0A7C3GE44_9BACT</name>